<protein>
    <submittedName>
        <fullName evidence="9">DNA mismatch endonuclease vsr</fullName>
    </submittedName>
</protein>
<dbReference type="GO" id="GO:0006298">
    <property type="term" value="P:mismatch repair"/>
    <property type="evidence" value="ECO:0007669"/>
    <property type="project" value="InterPro"/>
</dbReference>
<evidence type="ECO:0000256" key="2">
    <source>
        <dbReference type="ARBA" id="ARBA00022759"/>
    </source>
</evidence>
<evidence type="ECO:0000256" key="3">
    <source>
        <dbReference type="ARBA" id="ARBA00022763"/>
    </source>
</evidence>
<evidence type="ECO:0000256" key="7">
    <source>
        <dbReference type="SAM" id="Coils"/>
    </source>
</evidence>
<feature type="compositionally biased region" description="Low complexity" evidence="8">
    <location>
        <begin position="32"/>
        <end position="45"/>
    </location>
</feature>
<evidence type="ECO:0000256" key="6">
    <source>
        <dbReference type="ARBA" id="ARBA00029466"/>
    </source>
</evidence>
<dbReference type="Pfam" id="PF03852">
    <property type="entry name" value="Vsr"/>
    <property type="match status" value="1"/>
</dbReference>
<dbReference type="EMBL" id="MWWQ01000006">
    <property type="protein sequence ID" value="OZG52081.1"/>
    <property type="molecule type" value="Genomic_DNA"/>
</dbReference>
<evidence type="ECO:0000313" key="10">
    <source>
        <dbReference type="Proteomes" id="UP000216454"/>
    </source>
</evidence>
<dbReference type="SUPFAM" id="SSF52980">
    <property type="entry name" value="Restriction endonuclease-like"/>
    <property type="match status" value="1"/>
</dbReference>
<dbReference type="Gene3D" id="3.40.960.10">
    <property type="entry name" value="VSR Endonuclease"/>
    <property type="match status" value="1"/>
</dbReference>
<evidence type="ECO:0000313" key="9">
    <source>
        <dbReference type="EMBL" id="OZG52081.1"/>
    </source>
</evidence>
<feature type="region of interest" description="Disordered" evidence="8">
    <location>
        <begin position="221"/>
        <end position="243"/>
    </location>
</feature>
<dbReference type="Proteomes" id="UP000216454">
    <property type="component" value="Unassembled WGS sequence"/>
</dbReference>
<evidence type="ECO:0000256" key="1">
    <source>
        <dbReference type="ARBA" id="ARBA00022722"/>
    </source>
</evidence>
<keyword evidence="3" id="KW-0227">DNA damage</keyword>
<keyword evidence="5" id="KW-0234">DNA repair</keyword>
<evidence type="ECO:0000256" key="8">
    <source>
        <dbReference type="SAM" id="MobiDB-lite"/>
    </source>
</evidence>
<proteinExistence type="inferred from homology"/>
<dbReference type="NCBIfam" id="TIGR00632">
    <property type="entry name" value="vsr"/>
    <property type="match status" value="1"/>
</dbReference>
<keyword evidence="1" id="KW-0540">Nuclease</keyword>
<name>A0A261EZ14_9BIFI</name>
<evidence type="ECO:0000256" key="5">
    <source>
        <dbReference type="ARBA" id="ARBA00023204"/>
    </source>
</evidence>
<dbReference type="AlphaFoldDB" id="A0A261EZ14"/>
<dbReference type="GO" id="GO:0016787">
    <property type="term" value="F:hydrolase activity"/>
    <property type="evidence" value="ECO:0007669"/>
    <property type="project" value="UniProtKB-KW"/>
</dbReference>
<feature type="coiled-coil region" evidence="7">
    <location>
        <begin position="172"/>
        <end position="217"/>
    </location>
</feature>
<keyword evidence="2 9" id="KW-0255">Endonuclease</keyword>
<dbReference type="InterPro" id="IPR004603">
    <property type="entry name" value="DNA_mismatch_endonuc_vsr"/>
</dbReference>
<gene>
    <name evidence="9" type="ORF">PSSU_0864</name>
</gene>
<feature type="compositionally biased region" description="Polar residues" evidence="8">
    <location>
        <begin position="232"/>
        <end position="243"/>
    </location>
</feature>
<sequence>MAGLATTMNNKGTAPESEQQTANAPRTSINVPAPANAPDPINAPATSSKGTSPRDSSRNKPQRKTSHRRGMTKAQKAEAAQNRAAKRSGFERGSRSFIMSRIRGTDTSIETLTRSYLFARGLRFRKNDKRYPGHPDIVLPKWHTMVFINGCFWHMHDCGNCKIPKSHVEFWTDKLERNKARDARQHAQLRAQGWRVIVVWECELKTVQARAERLEKLYRQITDGNDAEQPGSAEQPNSTEQPE</sequence>
<dbReference type="CDD" id="cd00221">
    <property type="entry name" value="Vsr"/>
    <property type="match status" value="1"/>
</dbReference>
<evidence type="ECO:0000256" key="4">
    <source>
        <dbReference type="ARBA" id="ARBA00022801"/>
    </source>
</evidence>
<feature type="compositionally biased region" description="Polar residues" evidence="8">
    <location>
        <begin position="1"/>
        <end position="30"/>
    </location>
</feature>
<feature type="region of interest" description="Disordered" evidence="8">
    <location>
        <begin position="1"/>
        <end position="92"/>
    </location>
</feature>
<reference evidence="9 10" key="1">
    <citation type="journal article" date="2017" name="BMC Genomics">
        <title>Comparative genomic and phylogenomic analyses of the Bifidobacteriaceae family.</title>
        <authorList>
            <person name="Lugli G.A."/>
            <person name="Milani C."/>
            <person name="Turroni F."/>
            <person name="Duranti S."/>
            <person name="Mancabelli L."/>
            <person name="Mangifesta M."/>
            <person name="Ferrario C."/>
            <person name="Modesto M."/>
            <person name="Mattarelli P."/>
            <person name="Jiri K."/>
            <person name="van Sinderen D."/>
            <person name="Ventura M."/>
        </authorList>
    </citation>
    <scope>NUCLEOTIDE SEQUENCE [LARGE SCALE GENOMIC DNA]</scope>
    <source>
        <strain evidence="9 10">DSM 24744</strain>
    </source>
</reference>
<feature type="compositionally biased region" description="Low complexity" evidence="8">
    <location>
        <begin position="73"/>
        <end position="83"/>
    </location>
</feature>
<dbReference type="InterPro" id="IPR011335">
    <property type="entry name" value="Restrct_endonuc-II-like"/>
</dbReference>
<comment type="similarity">
    <text evidence="6">Belongs to the Vsr family.</text>
</comment>
<dbReference type="GO" id="GO:0004519">
    <property type="term" value="F:endonuclease activity"/>
    <property type="evidence" value="ECO:0007669"/>
    <property type="project" value="UniProtKB-KW"/>
</dbReference>
<keyword evidence="4" id="KW-0378">Hydrolase</keyword>
<accession>A0A261EZ14</accession>
<feature type="compositionally biased region" description="Basic residues" evidence="8">
    <location>
        <begin position="60"/>
        <end position="71"/>
    </location>
</feature>
<organism evidence="9 10">
    <name type="scientific">Pseudoscardovia suis</name>
    <dbReference type="NCBI Taxonomy" id="987063"/>
    <lineage>
        <taxon>Bacteria</taxon>
        <taxon>Bacillati</taxon>
        <taxon>Actinomycetota</taxon>
        <taxon>Actinomycetes</taxon>
        <taxon>Bifidobacteriales</taxon>
        <taxon>Bifidobacteriaceae</taxon>
        <taxon>Pseudoscardovia</taxon>
    </lineage>
</organism>
<keyword evidence="7" id="KW-0175">Coiled coil</keyword>
<keyword evidence="10" id="KW-1185">Reference proteome</keyword>
<comment type="caution">
    <text evidence="9">The sequence shown here is derived from an EMBL/GenBank/DDBJ whole genome shotgun (WGS) entry which is preliminary data.</text>
</comment>